<accession>A0AAN7CVD0</accession>
<organism evidence="2 3">
    <name type="scientific">Corynascus novoguineensis</name>
    <dbReference type="NCBI Taxonomy" id="1126955"/>
    <lineage>
        <taxon>Eukaryota</taxon>
        <taxon>Fungi</taxon>
        <taxon>Dikarya</taxon>
        <taxon>Ascomycota</taxon>
        <taxon>Pezizomycotina</taxon>
        <taxon>Sordariomycetes</taxon>
        <taxon>Sordariomycetidae</taxon>
        <taxon>Sordariales</taxon>
        <taxon>Chaetomiaceae</taxon>
        <taxon>Corynascus</taxon>
    </lineage>
</organism>
<feature type="region of interest" description="Disordered" evidence="1">
    <location>
        <begin position="472"/>
        <end position="492"/>
    </location>
</feature>
<sequence length="606" mass="66590">MAFQQPTRQLPPRVNRNERGSAGLSIHPPQNHAAPNESQTWVLFTPGTDAGTTASYLSSIQDDQVTPGRSRISDLGSLDTAARSEFNLPAASEAITESIIEEDAELDSLDSHLPEFRTVPSPYDQPEAPHAAPVLPGHDGLGSFRFEAPGMSSEIQERMYAFERFNPNRVMHGTEGISLAQLEPETEEAQDLERNRRIEAWRLEQSQLLLEDIRNETKKRRLSEASVWKAKHNDAVQHEADEKSVADEEAADINLSGTDWHDHDEPTPSGGAQPGLWSRIARTVIRDLLGIDDKLLAILFGEALPDEEMLSSTPKASEMDAFNPAPSGVGSESHYDSDWQLRMLDRISRELGVLMHQMSSHPGAFSTYTRVQPMPLPYAGLPVIPEAPADVGDAEQKMDDSVSSMPQFKPTISRPTDGFGARPSEPLTYSDPPSSDVTPTDAQPTFTQQEWEQDLDIRLVFRYLRSRFTSSRQTSSSFSTGTSHLGSSSTQDVAAKAARVRQHHPLISHAHAHAHAHAHTHAHAHSHGYHRTRPVERRTFKATVPSNPVAIRHGPGSCASQSTRRSARRSSISSRPSSRHYWDIGGSIGTGSVIASTGPMGSWGEV</sequence>
<dbReference type="EMBL" id="MU857628">
    <property type="protein sequence ID" value="KAK4249103.1"/>
    <property type="molecule type" value="Genomic_DNA"/>
</dbReference>
<keyword evidence="3" id="KW-1185">Reference proteome</keyword>
<feature type="region of interest" description="Disordered" evidence="1">
    <location>
        <begin position="511"/>
        <end position="533"/>
    </location>
</feature>
<feature type="region of interest" description="Disordered" evidence="1">
    <location>
        <begin position="1"/>
        <end position="35"/>
    </location>
</feature>
<reference evidence="2" key="2">
    <citation type="submission" date="2023-05" db="EMBL/GenBank/DDBJ databases">
        <authorList>
            <consortium name="Lawrence Berkeley National Laboratory"/>
            <person name="Steindorff A."/>
            <person name="Hensen N."/>
            <person name="Bonometti L."/>
            <person name="Westerberg I."/>
            <person name="Brannstrom I.O."/>
            <person name="Guillou S."/>
            <person name="Cros-Aarteil S."/>
            <person name="Calhoun S."/>
            <person name="Haridas S."/>
            <person name="Kuo A."/>
            <person name="Mondo S."/>
            <person name="Pangilinan J."/>
            <person name="Riley R."/>
            <person name="Labutti K."/>
            <person name="Andreopoulos B."/>
            <person name="Lipzen A."/>
            <person name="Chen C."/>
            <person name="Yanf M."/>
            <person name="Daum C."/>
            <person name="Ng V."/>
            <person name="Clum A."/>
            <person name="Ohm R."/>
            <person name="Martin F."/>
            <person name="Silar P."/>
            <person name="Natvig D."/>
            <person name="Lalanne C."/>
            <person name="Gautier V."/>
            <person name="Ament-Velasquez S.L."/>
            <person name="Kruys A."/>
            <person name="Hutchinson M.I."/>
            <person name="Powell A.J."/>
            <person name="Barry K."/>
            <person name="Miller A.N."/>
            <person name="Grigoriev I.V."/>
            <person name="Debuchy R."/>
            <person name="Gladieux P."/>
            <person name="Thoren M.H."/>
            <person name="Johannesson H."/>
        </authorList>
    </citation>
    <scope>NUCLEOTIDE SEQUENCE</scope>
    <source>
        <strain evidence="2">CBS 359.72</strain>
    </source>
</reference>
<feature type="compositionally biased region" description="Low complexity" evidence="1">
    <location>
        <begin position="472"/>
        <end position="491"/>
    </location>
</feature>
<gene>
    <name evidence="2" type="ORF">C7999DRAFT_30470</name>
</gene>
<feature type="region of interest" description="Disordered" evidence="1">
    <location>
        <begin position="399"/>
        <end position="446"/>
    </location>
</feature>
<evidence type="ECO:0000256" key="1">
    <source>
        <dbReference type="SAM" id="MobiDB-lite"/>
    </source>
</evidence>
<proteinExistence type="predicted"/>
<dbReference type="Proteomes" id="UP001303647">
    <property type="component" value="Unassembled WGS sequence"/>
</dbReference>
<evidence type="ECO:0000313" key="3">
    <source>
        <dbReference type="Proteomes" id="UP001303647"/>
    </source>
</evidence>
<protein>
    <submittedName>
        <fullName evidence="2">Uncharacterized protein</fullName>
    </submittedName>
</protein>
<dbReference type="AlphaFoldDB" id="A0AAN7CVD0"/>
<name>A0AAN7CVD0_9PEZI</name>
<feature type="region of interest" description="Disordered" evidence="1">
    <location>
        <begin position="546"/>
        <end position="585"/>
    </location>
</feature>
<feature type="compositionally biased region" description="Polar residues" evidence="1">
    <location>
        <begin position="431"/>
        <end position="446"/>
    </location>
</feature>
<reference evidence="2" key="1">
    <citation type="journal article" date="2023" name="Mol. Phylogenet. Evol.">
        <title>Genome-scale phylogeny and comparative genomics of the fungal order Sordariales.</title>
        <authorList>
            <person name="Hensen N."/>
            <person name="Bonometti L."/>
            <person name="Westerberg I."/>
            <person name="Brannstrom I.O."/>
            <person name="Guillou S."/>
            <person name="Cros-Aarteil S."/>
            <person name="Calhoun S."/>
            <person name="Haridas S."/>
            <person name="Kuo A."/>
            <person name="Mondo S."/>
            <person name="Pangilinan J."/>
            <person name="Riley R."/>
            <person name="LaButti K."/>
            <person name="Andreopoulos B."/>
            <person name="Lipzen A."/>
            <person name="Chen C."/>
            <person name="Yan M."/>
            <person name="Daum C."/>
            <person name="Ng V."/>
            <person name="Clum A."/>
            <person name="Steindorff A."/>
            <person name="Ohm R.A."/>
            <person name="Martin F."/>
            <person name="Silar P."/>
            <person name="Natvig D.O."/>
            <person name="Lalanne C."/>
            <person name="Gautier V."/>
            <person name="Ament-Velasquez S.L."/>
            <person name="Kruys A."/>
            <person name="Hutchinson M.I."/>
            <person name="Powell A.J."/>
            <person name="Barry K."/>
            <person name="Miller A.N."/>
            <person name="Grigoriev I.V."/>
            <person name="Debuchy R."/>
            <person name="Gladieux P."/>
            <person name="Hiltunen Thoren M."/>
            <person name="Johannesson H."/>
        </authorList>
    </citation>
    <scope>NUCLEOTIDE SEQUENCE</scope>
    <source>
        <strain evidence="2">CBS 359.72</strain>
    </source>
</reference>
<comment type="caution">
    <text evidence="2">The sequence shown here is derived from an EMBL/GenBank/DDBJ whole genome shotgun (WGS) entry which is preliminary data.</text>
</comment>
<feature type="compositionally biased region" description="Low complexity" evidence="1">
    <location>
        <begin position="557"/>
        <end position="576"/>
    </location>
</feature>
<evidence type="ECO:0000313" key="2">
    <source>
        <dbReference type="EMBL" id="KAK4249103.1"/>
    </source>
</evidence>
<feature type="compositionally biased region" description="Basic residues" evidence="1">
    <location>
        <begin position="511"/>
        <end position="532"/>
    </location>
</feature>